<dbReference type="Pfam" id="PF16289">
    <property type="entry name" value="PIN_12"/>
    <property type="match status" value="1"/>
</dbReference>
<proteinExistence type="predicted"/>
<sequence>MPIHRYDDALLKFQQEPATVLYLDTCILLDIIRSPIRDTIAAESVQFAKFLLERSNHKPKSLWLVISETVALEWEEHADEIVKEVEREILKLESKRSHMLTAAKAATEIDYLHGQAVNRINLAQTLKAISKSVLDTCIVIPPENEHSLAAMKRVKKYRAPAKRGKAEPKDCEIYEVFLSLCRDLQEKEMKLIFASSNTNDYGEKNSGGIEQELSAVKAKYANCWNWVNAILEERS</sequence>
<organism evidence="2 3">
    <name type="scientific">Acinetobacter junii</name>
    <dbReference type="NCBI Taxonomy" id="40215"/>
    <lineage>
        <taxon>Bacteria</taxon>
        <taxon>Pseudomonadati</taxon>
        <taxon>Pseudomonadota</taxon>
        <taxon>Gammaproteobacteria</taxon>
        <taxon>Moraxellales</taxon>
        <taxon>Moraxellaceae</taxon>
        <taxon>Acinetobacter</taxon>
    </lineage>
</organism>
<feature type="domain" description="DUF4935" evidence="1">
    <location>
        <begin position="21"/>
        <end position="201"/>
    </location>
</feature>
<dbReference type="EMBL" id="QEWH01000055">
    <property type="protein sequence ID" value="RBA46559.1"/>
    <property type="molecule type" value="Genomic_DNA"/>
</dbReference>
<evidence type="ECO:0000259" key="1">
    <source>
        <dbReference type="Pfam" id="PF16289"/>
    </source>
</evidence>
<accession>A0A365PI05</accession>
<dbReference type="Proteomes" id="UP000253688">
    <property type="component" value="Unassembled WGS sequence"/>
</dbReference>
<reference evidence="2 3" key="1">
    <citation type="submission" date="2018-04" db="EMBL/GenBank/DDBJ databases">
        <title>Acinetobacter junii Genome sequencing and assembly.</title>
        <authorList>
            <person name="Su J."/>
            <person name="Rensing C."/>
            <person name="Mazhar H.S."/>
        </authorList>
    </citation>
    <scope>NUCLEOTIDE SEQUENCE [LARGE SCALE GENOMIC DNA]</scope>
    <source>
        <strain evidence="2 3">SC22</strain>
    </source>
</reference>
<evidence type="ECO:0000313" key="3">
    <source>
        <dbReference type="Proteomes" id="UP000253688"/>
    </source>
</evidence>
<dbReference type="RefSeq" id="WP_112986764.1">
    <property type="nucleotide sequence ID" value="NZ_CP131470.1"/>
</dbReference>
<protein>
    <recommendedName>
        <fullName evidence="1">DUF4935 domain-containing protein</fullName>
    </recommendedName>
</protein>
<name>A0A365PI05_ACIJU</name>
<evidence type="ECO:0000313" key="2">
    <source>
        <dbReference type="EMBL" id="RBA46559.1"/>
    </source>
</evidence>
<comment type="caution">
    <text evidence="2">The sequence shown here is derived from an EMBL/GenBank/DDBJ whole genome shotgun (WGS) entry which is preliminary data.</text>
</comment>
<gene>
    <name evidence="2" type="ORF">DC346_10100</name>
</gene>
<dbReference type="AlphaFoldDB" id="A0A365PI05"/>
<dbReference type="InterPro" id="IPR032557">
    <property type="entry name" value="DUF4935"/>
</dbReference>